<dbReference type="GO" id="GO:0046452">
    <property type="term" value="P:dihydrofolate metabolic process"/>
    <property type="evidence" value="ECO:0007669"/>
    <property type="project" value="TreeGrafter"/>
</dbReference>
<evidence type="ECO:0000259" key="6">
    <source>
        <dbReference type="PROSITE" id="PS51330"/>
    </source>
</evidence>
<dbReference type="Gene3D" id="3.40.430.10">
    <property type="entry name" value="Dihydrofolate Reductase, subunit A"/>
    <property type="match status" value="1"/>
</dbReference>
<organism evidence="7">
    <name type="scientific">marine metagenome</name>
    <dbReference type="NCBI Taxonomy" id="408172"/>
    <lineage>
        <taxon>unclassified sequences</taxon>
        <taxon>metagenomes</taxon>
        <taxon>ecological metagenomes</taxon>
    </lineage>
</organism>
<dbReference type="EC" id="1.5.1.3" evidence="2"/>
<dbReference type="PANTHER" id="PTHR48069">
    <property type="entry name" value="DIHYDROFOLATE REDUCTASE"/>
    <property type="match status" value="1"/>
</dbReference>
<accession>A0A382TCG1</accession>
<evidence type="ECO:0000256" key="1">
    <source>
        <dbReference type="ARBA" id="ARBA00004903"/>
    </source>
</evidence>
<keyword evidence="4" id="KW-0521">NADP</keyword>
<gene>
    <name evidence="7" type="ORF">METZ01_LOCUS371902</name>
</gene>
<dbReference type="GO" id="GO:0050661">
    <property type="term" value="F:NADP binding"/>
    <property type="evidence" value="ECO:0007669"/>
    <property type="project" value="InterPro"/>
</dbReference>
<dbReference type="AlphaFoldDB" id="A0A382TCG1"/>
<feature type="non-terminal residue" evidence="7">
    <location>
        <position position="137"/>
    </location>
</feature>
<dbReference type="GO" id="GO:0005739">
    <property type="term" value="C:mitochondrion"/>
    <property type="evidence" value="ECO:0007669"/>
    <property type="project" value="TreeGrafter"/>
</dbReference>
<dbReference type="InterPro" id="IPR024072">
    <property type="entry name" value="DHFR-like_dom_sf"/>
</dbReference>
<dbReference type="PROSITE" id="PS51330">
    <property type="entry name" value="DHFR_2"/>
    <property type="match status" value="1"/>
</dbReference>
<evidence type="ECO:0000256" key="5">
    <source>
        <dbReference type="ARBA" id="ARBA00023002"/>
    </source>
</evidence>
<dbReference type="GO" id="GO:0004146">
    <property type="term" value="F:dihydrofolate reductase activity"/>
    <property type="evidence" value="ECO:0007669"/>
    <property type="project" value="UniProtKB-EC"/>
</dbReference>
<dbReference type="InterPro" id="IPR012259">
    <property type="entry name" value="DHFR"/>
</dbReference>
<dbReference type="GO" id="GO:0046654">
    <property type="term" value="P:tetrahydrofolate biosynthetic process"/>
    <property type="evidence" value="ECO:0007669"/>
    <property type="project" value="InterPro"/>
</dbReference>
<comment type="pathway">
    <text evidence="1">Cofactor biosynthesis; tetrahydrofolate biosynthesis; 5,6,7,8-tetrahydrofolate from 7,8-dihydrofolate: step 1/1.</text>
</comment>
<proteinExistence type="predicted"/>
<dbReference type="InterPro" id="IPR001796">
    <property type="entry name" value="DHFR_dom"/>
</dbReference>
<dbReference type="PANTHER" id="PTHR48069:SF3">
    <property type="entry name" value="DIHYDROFOLATE REDUCTASE"/>
    <property type="match status" value="1"/>
</dbReference>
<dbReference type="PROSITE" id="PS00075">
    <property type="entry name" value="DHFR_1"/>
    <property type="match status" value="1"/>
</dbReference>
<evidence type="ECO:0000256" key="4">
    <source>
        <dbReference type="ARBA" id="ARBA00022857"/>
    </source>
</evidence>
<dbReference type="Pfam" id="PF00186">
    <property type="entry name" value="DHFR_1"/>
    <property type="match status" value="1"/>
</dbReference>
<dbReference type="PRINTS" id="PR00070">
    <property type="entry name" value="DHFR"/>
</dbReference>
<protein>
    <recommendedName>
        <fullName evidence="2">dihydrofolate reductase</fullName>
        <ecNumber evidence="2">1.5.1.3</ecNumber>
    </recommendedName>
</protein>
<keyword evidence="5" id="KW-0560">Oxidoreductase</keyword>
<evidence type="ECO:0000313" key="7">
    <source>
        <dbReference type="EMBL" id="SVD19048.1"/>
    </source>
</evidence>
<dbReference type="CDD" id="cd00209">
    <property type="entry name" value="DHFR"/>
    <property type="match status" value="1"/>
</dbReference>
<keyword evidence="3" id="KW-0554">One-carbon metabolism</keyword>
<dbReference type="InterPro" id="IPR017925">
    <property type="entry name" value="DHFR_CS"/>
</dbReference>
<dbReference type="GO" id="GO:0046655">
    <property type="term" value="P:folic acid metabolic process"/>
    <property type="evidence" value="ECO:0007669"/>
    <property type="project" value="TreeGrafter"/>
</dbReference>
<evidence type="ECO:0000256" key="2">
    <source>
        <dbReference type="ARBA" id="ARBA00012856"/>
    </source>
</evidence>
<dbReference type="EMBL" id="UINC01135098">
    <property type="protein sequence ID" value="SVD19048.1"/>
    <property type="molecule type" value="Genomic_DNA"/>
</dbReference>
<reference evidence="7" key="1">
    <citation type="submission" date="2018-05" db="EMBL/GenBank/DDBJ databases">
        <authorList>
            <person name="Lanie J.A."/>
            <person name="Ng W.-L."/>
            <person name="Kazmierczak K.M."/>
            <person name="Andrzejewski T.M."/>
            <person name="Davidsen T.M."/>
            <person name="Wayne K.J."/>
            <person name="Tettelin H."/>
            <person name="Glass J.I."/>
            <person name="Rusch D."/>
            <person name="Podicherti R."/>
            <person name="Tsui H.-C.T."/>
            <person name="Winkler M.E."/>
        </authorList>
    </citation>
    <scope>NUCLEOTIDE SEQUENCE</scope>
</reference>
<dbReference type="SUPFAM" id="SSF53597">
    <property type="entry name" value="Dihydrofolate reductase-like"/>
    <property type="match status" value="1"/>
</dbReference>
<sequence length="137" mass="15510">MNNLSFEDNKVGRMISMICAVANNGVIGNKNQLPWPHLPSDMKWFSKQTKGNVVVMGRKTWDSLGLVKPLPNRVNVVVSRRDQITSANAVIAGNVNQRILDLQQEYPTRDIFIIGGAQLYRSTMPITKKFYITRIYS</sequence>
<evidence type="ECO:0000256" key="3">
    <source>
        <dbReference type="ARBA" id="ARBA00022563"/>
    </source>
</evidence>
<name>A0A382TCG1_9ZZZZ</name>
<dbReference type="GO" id="GO:0006730">
    <property type="term" value="P:one-carbon metabolic process"/>
    <property type="evidence" value="ECO:0007669"/>
    <property type="project" value="UniProtKB-KW"/>
</dbReference>
<feature type="domain" description="DHFR" evidence="6">
    <location>
        <begin position="14"/>
        <end position="137"/>
    </location>
</feature>